<dbReference type="AlphaFoldDB" id="A0A518GWS0"/>
<reference evidence="2 3" key="1">
    <citation type="submission" date="2019-02" db="EMBL/GenBank/DDBJ databases">
        <title>Deep-cultivation of Planctomycetes and their phenomic and genomic characterization uncovers novel biology.</title>
        <authorList>
            <person name="Wiegand S."/>
            <person name="Jogler M."/>
            <person name="Boedeker C."/>
            <person name="Pinto D."/>
            <person name="Vollmers J."/>
            <person name="Rivas-Marin E."/>
            <person name="Kohn T."/>
            <person name="Peeters S.H."/>
            <person name="Heuer A."/>
            <person name="Rast P."/>
            <person name="Oberbeckmann S."/>
            <person name="Bunk B."/>
            <person name="Jeske O."/>
            <person name="Meyerdierks A."/>
            <person name="Storesund J.E."/>
            <person name="Kallscheuer N."/>
            <person name="Luecker S."/>
            <person name="Lage O.M."/>
            <person name="Pohl T."/>
            <person name="Merkel B.J."/>
            <person name="Hornburger P."/>
            <person name="Mueller R.-W."/>
            <person name="Bruemmer F."/>
            <person name="Labrenz M."/>
            <person name="Spormann A.M."/>
            <person name="Op den Camp H."/>
            <person name="Overmann J."/>
            <person name="Amann R."/>
            <person name="Jetten M.S.M."/>
            <person name="Mascher T."/>
            <person name="Medema M.H."/>
            <person name="Devos D.P."/>
            <person name="Kaster A.-K."/>
            <person name="Ovreas L."/>
            <person name="Rohde M."/>
            <person name="Galperin M.Y."/>
            <person name="Jogler C."/>
        </authorList>
    </citation>
    <scope>NUCLEOTIDE SEQUENCE [LARGE SCALE GENOMIC DNA]</scope>
    <source>
        <strain evidence="2 3">ElP</strain>
    </source>
</reference>
<dbReference type="InterPro" id="IPR012902">
    <property type="entry name" value="N_methyl_site"/>
</dbReference>
<feature type="transmembrane region" description="Helical" evidence="1">
    <location>
        <begin position="21"/>
        <end position="43"/>
    </location>
</feature>
<evidence type="ECO:0000313" key="3">
    <source>
        <dbReference type="Proteomes" id="UP000317835"/>
    </source>
</evidence>
<keyword evidence="1" id="KW-1133">Transmembrane helix</keyword>
<organism evidence="2 3">
    <name type="scientific">Tautonia plasticadhaerens</name>
    <dbReference type="NCBI Taxonomy" id="2527974"/>
    <lineage>
        <taxon>Bacteria</taxon>
        <taxon>Pseudomonadati</taxon>
        <taxon>Planctomycetota</taxon>
        <taxon>Planctomycetia</taxon>
        <taxon>Isosphaerales</taxon>
        <taxon>Isosphaeraceae</taxon>
        <taxon>Tautonia</taxon>
    </lineage>
</organism>
<dbReference type="Proteomes" id="UP000317835">
    <property type="component" value="Chromosome"/>
</dbReference>
<proteinExistence type="predicted"/>
<evidence type="ECO:0000313" key="2">
    <source>
        <dbReference type="EMBL" id="QDV33038.1"/>
    </source>
</evidence>
<keyword evidence="3" id="KW-1185">Reference proteome</keyword>
<name>A0A518GWS0_9BACT</name>
<keyword evidence="1" id="KW-0812">Transmembrane</keyword>
<dbReference type="NCBIfam" id="TIGR02532">
    <property type="entry name" value="IV_pilin_GFxxxE"/>
    <property type="match status" value="1"/>
</dbReference>
<dbReference type="EMBL" id="CP036426">
    <property type="protein sequence ID" value="QDV33038.1"/>
    <property type="molecule type" value="Genomic_DNA"/>
</dbReference>
<keyword evidence="1" id="KW-0472">Membrane</keyword>
<accession>A0A518GWS0</accession>
<evidence type="ECO:0008006" key="4">
    <source>
        <dbReference type="Google" id="ProtNLM"/>
    </source>
</evidence>
<sequence>MITGRCPPSRRRRGMTTLIEVLAAMTVSSVLLATTATVITLVFRLDRLGRDELTASIAEGRLAADLRADVRSSGDLGLAPEGPSDALQLLGPGGRSISYRSEGDDLIRVRRDGEGADRLERYRLLPGTTARWEVLGDGPSRRVALELDSPKAPKTEGAGRRLLRIEATLGRDRRFEGDDS</sequence>
<dbReference type="KEGG" id="tpla:ElP_08800"/>
<evidence type="ECO:0000256" key="1">
    <source>
        <dbReference type="SAM" id="Phobius"/>
    </source>
</evidence>
<gene>
    <name evidence="2" type="ORF">ElP_08800</name>
</gene>
<protein>
    <recommendedName>
        <fullName evidence="4">Type II secretion system protein</fullName>
    </recommendedName>
</protein>